<dbReference type="RefSeq" id="WP_076414536.1">
    <property type="nucleotide sequence ID" value="NZ_MJMN01000035.1"/>
</dbReference>
<evidence type="ECO:0000313" key="2">
    <source>
        <dbReference type="EMBL" id="OMG80717.1"/>
    </source>
</evidence>
<dbReference type="EMBL" id="MJMN01000035">
    <property type="protein sequence ID" value="OMG80717.1"/>
    <property type="molecule type" value="Genomic_DNA"/>
</dbReference>
<dbReference type="AlphaFoldDB" id="A0A1R1JN54"/>
<dbReference type="Proteomes" id="UP000187251">
    <property type="component" value="Unassembled WGS sequence"/>
</dbReference>
<reference evidence="2 3" key="1">
    <citation type="submission" date="2016-09" db="EMBL/GenBank/DDBJ databases">
        <title>Phylogenomics of Achromobacter.</title>
        <authorList>
            <person name="Jeukens J."/>
            <person name="Freschi L."/>
            <person name="Vincent A.T."/>
            <person name="Emond-Rheault J.-G."/>
            <person name="Kukavica-Ibrulj I."/>
            <person name="Charette S.J."/>
            <person name="Levesque R.C."/>
        </authorList>
    </citation>
    <scope>NUCLEOTIDE SEQUENCE [LARGE SCALE GENOMIC DNA]</scope>
    <source>
        <strain evidence="2 3">AUS488</strain>
    </source>
</reference>
<dbReference type="OrthoDB" id="7067229at2"/>
<evidence type="ECO:0000259" key="1">
    <source>
        <dbReference type="Pfam" id="PF21841"/>
    </source>
</evidence>
<evidence type="ECO:0000313" key="3">
    <source>
        <dbReference type="Proteomes" id="UP000187251"/>
    </source>
</evidence>
<name>A0A1R1JN54_ALCXX</name>
<gene>
    <name evidence="2" type="ORF">BIZ92_12570</name>
</gene>
<protein>
    <recommendedName>
        <fullName evidence="1">DUF6900 domain-containing protein</fullName>
    </recommendedName>
</protein>
<organism evidence="2 3">
    <name type="scientific">Alcaligenes xylosoxydans xylosoxydans</name>
    <name type="common">Achromobacter xylosoxidans</name>
    <dbReference type="NCBI Taxonomy" id="85698"/>
    <lineage>
        <taxon>Bacteria</taxon>
        <taxon>Pseudomonadati</taxon>
        <taxon>Pseudomonadota</taxon>
        <taxon>Betaproteobacteria</taxon>
        <taxon>Burkholderiales</taxon>
        <taxon>Alcaligenaceae</taxon>
        <taxon>Achromobacter</taxon>
    </lineage>
</organism>
<feature type="domain" description="DUF6900" evidence="1">
    <location>
        <begin position="14"/>
        <end position="57"/>
    </location>
</feature>
<comment type="caution">
    <text evidence="2">The sequence shown here is derived from an EMBL/GenBank/DDBJ whole genome shotgun (WGS) entry which is preliminary data.</text>
</comment>
<proteinExistence type="predicted"/>
<dbReference type="InterPro" id="IPR054195">
    <property type="entry name" value="DUF6900"/>
</dbReference>
<accession>A0A1R1JN54</accession>
<dbReference type="Pfam" id="PF21841">
    <property type="entry name" value="DUF6900"/>
    <property type="match status" value="1"/>
</dbReference>
<sequence length="155" mass="17338">MSKPTLSLAAHVEILAIAVENFRVETLETRRSDSLDFHDIAVWCMRDALAAAYLAGMVDHYRDVGRKAGAATPANAGQPPKKSLDQQLDEYLADYCTRVPGFRFDKISRRHYAGMARDALFQRYETVLGCMPDELLHAIGFNGLDLPAAIKRIQR</sequence>